<evidence type="ECO:0000313" key="1">
    <source>
        <dbReference type="EMBL" id="JAH11936.1"/>
    </source>
</evidence>
<proteinExistence type="predicted"/>
<dbReference type="EMBL" id="GBXM01096641">
    <property type="protein sequence ID" value="JAH11936.1"/>
    <property type="molecule type" value="Transcribed_RNA"/>
</dbReference>
<reference evidence="1" key="1">
    <citation type="submission" date="2014-11" db="EMBL/GenBank/DDBJ databases">
        <authorList>
            <person name="Amaro Gonzalez C."/>
        </authorList>
    </citation>
    <scope>NUCLEOTIDE SEQUENCE</scope>
</reference>
<reference evidence="1" key="2">
    <citation type="journal article" date="2015" name="Fish Shellfish Immunol.">
        <title>Early steps in the European eel (Anguilla anguilla)-Vibrio vulnificus interaction in the gills: Role of the RtxA13 toxin.</title>
        <authorList>
            <person name="Callol A."/>
            <person name="Pajuelo D."/>
            <person name="Ebbesson L."/>
            <person name="Teles M."/>
            <person name="MacKenzie S."/>
            <person name="Amaro C."/>
        </authorList>
    </citation>
    <scope>NUCLEOTIDE SEQUENCE</scope>
</reference>
<name>A0A0E9Q4X2_ANGAN</name>
<sequence length="28" mass="3246">MGLESNNDQRSAWSLKNEARLWCTNYGT</sequence>
<dbReference type="AlphaFoldDB" id="A0A0E9Q4X2"/>
<accession>A0A0E9Q4X2</accession>
<protein>
    <submittedName>
        <fullName evidence="1">Uncharacterized protein</fullName>
    </submittedName>
</protein>
<organism evidence="1">
    <name type="scientific">Anguilla anguilla</name>
    <name type="common">European freshwater eel</name>
    <name type="synonym">Muraena anguilla</name>
    <dbReference type="NCBI Taxonomy" id="7936"/>
    <lineage>
        <taxon>Eukaryota</taxon>
        <taxon>Metazoa</taxon>
        <taxon>Chordata</taxon>
        <taxon>Craniata</taxon>
        <taxon>Vertebrata</taxon>
        <taxon>Euteleostomi</taxon>
        <taxon>Actinopterygii</taxon>
        <taxon>Neopterygii</taxon>
        <taxon>Teleostei</taxon>
        <taxon>Anguilliformes</taxon>
        <taxon>Anguillidae</taxon>
        <taxon>Anguilla</taxon>
    </lineage>
</organism>